<dbReference type="PANTHER" id="PTHR45763">
    <property type="entry name" value="HYDROLASE, ALPHA/BETA FOLD FAMILY PROTEIN, EXPRESSED-RELATED"/>
    <property type="match status" value="1"/>
</dbReference>
<protein>
    <recommendedName>
        <fullName evidence="1">AB hydrolase-1 domain-containing protein</fullName>
    </recommendedName>
</protein>
<dbReference type="InterPro" id="IPR029058">
    <property type="entry name" value="AB_hydrolase_fold"/>
</dbReference>
<proteinExistence type="predicted"/>
<evidence type="ECO:0000313" key="3">
    <source>
        <dbReference type="Proteomes" id="UP000734854"/>
    </source>
</evidence>
<dbReference type="AlphaFoldDB" id="A0A8J5FKA0"/>
<dbReference type="EMBL" id="JACMSC010000014">
    <property type="protein sequence ID" value="KAG6489119.1"/>
    <property type="molecule type" value="Genomic_DNA"/>
</dbReference>
<dbReference type="SUPFAM" id="SSF53474">
    <property type="entry name" value="alpha/beta-Hydrolases"/>
    <property type="match status" value="1"/>
</dbReference>
<evidence type="ECO:0000259" key="1">
    <source>
        <dbReference type="Pfam" id="PF00561"/>
    </source>
</evidence>
<sequence>MSSARNGVAWQEDLASMVDDAGIRHRAGATPATAEEEPGMGSLGESVFGRGFYGPYEEGGRTRSEENFKEKMMGFVMATGEMLRELGRGCWDIAQQSLEGVEETYVGRQVRGHWDAVSGRLEFLNEYLPEDRDPAQAWPIVIAVFLVALLGNESCQYQKNLNIRSDGTKQISAIKIYSKEKMKSFIQELLESILEAPVGLAFDFHSILLRVLNVNSGIENPVEPPKKLYVSPPSASHIQLLDGRHIAYQEKGVPAERARFSMIAPHSFLSSRLAGIPGIKESLLVEFGVRFVTYDLPGFGESDPHPGRNLNSSAMDMLHLANALGVMDKFWVLGYSSGAMHAWAAAHYIPDRIAGIALFAPMVNPYDPNLNKEESRKLRGKWTMKRKMMYFLARRFPSLLPYFYHRSFLSGKHGQPEKWLSLTLGNKDKSLLEESSFREFWERDVAESVRQGDAKPFKEEAVLQVSNWGFSLADLQVQKCHECDGLLSWLKSFYTEVEREWAGFLGPIHLWQGMNDYVVPPSSTEFARRLLPRAVVHMMPEEGHFSYFWLCDDCHWHILSILFGDPQGPLANELEIDESVSQECMEETTWNNSTEQE</sequence>
<keyword evidence="3" id="KW-1185">Reference proteome</keyword>
<evidence type="ECO:0000313" key="2">
    <source>
        <dbReference type="EMBL" id="KAG6489119.1"/>
    </source>
</evidence>
<feature type="domain" description="AB hydrolase-1" evidence="1">
    <location>
        <begin position="279"/>
        <end position="549"/>
    </location>
</feature>
<dbReference type="Gene3D" id="3.40.50.1820">
    <property type="entry name" value="alpha/beta hydrolase"/>
    <property type="match status" value="1"/>
</dbReference>
<dbReference type="Pfam" id="PF00561">
    <property type="entry name" value="Abhydrolase_1"/>
    <property type="match status" value="1"/>
</dbReference>
<dbReference type="InterPro" id="IPR000073">
    <property type="entry name" value="AB_hydrolase_1"/>
</dbReference>
<gene>
    <name evidence="2" type="ORF">ZIOFF_050377</name>
</gene>
<comment type="caution">
    <text evidence="2">The sequence shown here is derived from an EMBL/GenBank/DDBJ whole genome shotgun (WGS) entry which is preliminary data.</text>
</comment>
<organism evidence="2 3">
    <name type="scientific">Zingiber officinale</name>
    <name type="common">Ginger</name>
    <name type="synonym">Amomum zingiber</name>
    <dbReference type="NCBI Taxonomy" id="94328"/>
    <lineage>
        <taxon>Eukaryota</taxon>
        <taxon>Viridiplantae</taxon>
        <taxon>Streptophyta</taxon>
        <taxon>Embryophyta</taxon>
        <taxon>Tracheophyta</taxon>
        <taxon>Spermatophyta</taxon>
        <taxon>Magnoliopsida</taxon>
        <taxon>Liliopsida</taxon>
        <taxon>Zingiberales</taxon>
        <taxon>Zingiberaceae</taxon>
        <taxon>Zingiber</taxon>
    </lineage>
</organism>
<dbReference type="PANTHER" id="PTHR45763:SF8">
    <property type="entry name" value="ALPHA_BETA-HYDROLASES SUPERFAMILY PROTEIN"/>
    <property type="match status" value="1"/>
</dbReference>
<accession>A0A8J5FKA0</accession>
<reference evidence="2 3" key="1">
    <citation type="submission" date="2020-08" db="EMBL/GenBank/DDBJ databases">
        <title>Plant Genome Project.</title>
        <authorList>
            <person name="Zhang R.-G."/>
        </authorList>
    </citation>
    <scope>NUCLEOTIDE SEQUENCE [LARGE SCALE GENOMIC DNA]</scope>
    <source>
        <tissue evidence="2">Rhizome</tissue>
    </source>
</reference>
<name>A0A8J5FKA0_ZINOF</name>
<dbReference type="Proteomes" id="UP000734854">
    <property type="component" value="Unassembled WGS sequence"/>
</dbReference>